<evidence type="ECO:0000313" key="6">
    <source>
        <dbReference type="EMBL" id="MBT2186808.1"/>
    </source>
</evidence>
<dbReference type="Gene3D" id="3.30.160.390">
    <property type="entry name" value="Integrase, DNA-binding domain"/>
    <property type="match status" value="1"/>
</dbReference>
<dbReference type="InterPro" id="IPR011010">
    <property type="entry name" value="DNA_brk_join_enz"/>
</dbReference>
<reference evidence="6" key="1">
    <citation type="submission" date="2021-05" db="EMBL/GenBank/DDBJ databases">
        <title>Genome of Sphingobium sp. strain.</title>
        <authorList>
            <person name="Fan R."/>
        </authorList>
    </citation>
    <scope>NUCLEOTIDE SEQUENCE</scope>
    <source>
        <strain evidence="6">H33</strain>
    </source>
</reference>
<accession>A0A9X1IQK5</accession>
<gene>
    <name evidence="6" type="ORF">KK488_07570</name>
</gene>
<dbReference type="Pfam" id="PF22022">
    <property type="entry name" value="Phage_int_M"/>
    <property type="match status" value="1"/>
</dbReference>
<evidence type="ECO:0000256" key="3">
    <source>
        <dbReference type="ARBA" id="ARBA00023125"/>
    </source>
</evidence>
<name>A0A9X1IQK5_9SPHN</name>
<dbReference type="Pfam" id="PF13356">
    <property type="entry name" value="Arm-DNA-bind_3"/>
    <property type="match status" value="1"/>
</dbReference>
<keyword evidence="4" id="KW-0233">DNA recombination</keyword>
<dbReference type="InterPro" id="IPR013762">
    <property type="entry name" value="Integrase-like_cat_sf"/>
</dbReference>
<evidence type="ECO:0000259" key="5">
    <source>
        <dbReference type="PROSITE" id="PS51898"/>
    </source>
</evidence>
<sequence>MALSDASIRALKPRADTFSVTDEKGLSLLVKPTGSKLWRFRYQFQGKPRVMALGSYPEVPLSEARRKRDTARTDVQAGVDPGAEKKKAKLLSVLATANTFSAIAEEYIVTKLIGENRAAITVDKARWLLSHLSPVASLPVAEIKPQELYAALKRLEGSGKHETARRCRSFSSRVFRYAVVTGRAETDPAAMLSGALITPKVKHHAAPIDPAKVGDVLRAIDAYSTGAPITRLALQIAPHVMTRPGELRQALWEEFDLDAAIWRIPAGRMKARRSHAIPLSRQVVDYLREVREFSGPTGYVFPAFHTSRKPMSENTMNQAFRRMGFTGDEVTSHGLRTTASTLLNESGKWHPDAIERSLAHGDSDAVRGIYNRGHYWQERVEMMQWWSDYLDQLRAGGEIVRWRAANDRHLAN</sequence>
<evidence type="ECO:0000256" key="4">
    <source>
        <dbReference type="ARBA" id="ARBA00023172"/>
    </source>
</evidence>
<keyword evidence="2" id="KW-0229">DNA integration</keyword>
<evidence type="ECO:0000256" key="2">
    <source>
        <dbReference type="ARBA" id="ARBA00022908"/>
    </source>
</evidence>
<dbReference type="PANTHER" id="PTHR30629:SF2">
    <property type="entry name" value="PROPHAGE INTEGRASE INTS-RELATED"/>
    <property type="match status" value="1"/>
</dbReference>
<dbReference type="Pfam" id="PF00589">
    <property type="entry name" value="Phage_integrase"/>
    <property type="match status" value="1"/>
</dbReference>
<keyword evidence="7" id="KW-1185">Reference proteome</keyword>
<keyword evidence="3" id="KW-0238">DNA-binding</keyword>
<proteinExistence type="inferred from homology"/>
<dbReference type="CDD" id="cd00801">
    <property type="entry name" value="INT_P4_C"/>
    <property type="match status" value="1"/>
</dbReference>
<organism evidence="6 7">
    <name type="scientific">Sphingobium nicotianae</name>
    <dbReference type="NCBI Taxonomy" id="2782607"/>
    <lineage>
        <taxon>Bacteria</taxon>
        <taxon>Pseudomonadati</taxon>
        <taxon>Pseudomonadota</taxon>
        <taxon>Alphaproteobacteria</taxon>
        <taxon>Sphingomonadales</taxon>
        <taxon>Sphingomonadaceae</taxon>
        <taxon>Sphingobium</taxon>
    </lineage>
</organism>
<dbReference type="Gene3D" id="1.10.443.10">
    <property type="entry name" value="Intergrase catalytic core"/>
    <property type="match status" value="1"/>
</dbReference>
<dbReference type="InterPro" id="IPR010998">
    <property type="entry name" value="Integrase_recombinase_N"/>
</dbReference>
<evidence type="ECO:0000256" key="1">
    <source>
        <dbReference type="ARBA" id="ARBA00008857"/>
    </source>
</evidence>
<dbReference type="GO" id="GO:0003677">
    <property type="term" value="F:DNA binding"/>
    <property type="evidence" value="ECO:0007669"/>
    <property type="project" value="UniProtKB-KW"/>
</dbReference>
<dbReference type="PANTHER" id="PTHR30629">
    <property type="entry name" value="PROPHAGE INTEGRASE"/>
    <property type="match status" value="1"/>
</dbReference>
<dbReference type="InterPro" id="IPR038488">
    <property type="entry name" value="Integrase_DNA-bd_sf"/>
</dbReference>
<dbReference type="AlphaFoldDB" id="A0A9X1IQK5"/>
<protein>
    <submittedName>
        <fullName evidence="6">Tyrosine-type recombinase/integrase</fullName>
    </submittedName>
</protein>
<dbReference type="Proteomes" id="UP001138757">
    <property type="component" value="Unassembled WGS sequence"/>
</dbReference>
<dbReference type="InterPro" id="IPR002104">
    <property type="entry name" value="Integrase_catalytic"/>
</dbReference>
<dbReference type="InterPro" id="IPR050808">
    <property type="entry name" value="Phage_Integrase"/>
</dbReference>
<dbReference type="InterPro" id="IPR025166">
    <property type="entry name" value="Integrase_DNA_bind_dom"/>
</dbReference>
<dbReference type="Gene3D" id="1.10.150.130">
    <property type="match status" value="1"/>
</dbReference>
<dbReference type="SUPFAM" id="SSF56349">
    <property type="entry name" value="DNA breaking-rejoining enzymes"/>
    <property type="match status" value="1"/>
</dbReference>
<dbReference type="EMBL" id="JAHGAW010000004">
    <property type="protein sequence ID" value="MBT2186808.1"/>
    <property type="molecule type" value="Genomic_DNA"/>
</dbReference>
<comment type="similarity">
    <text evidence="1">Belongs to the 'phage' integrase family.</text>
</comment>
<feature type="domain" description="Tyr recombinase" evidence="5">
    <location>
        <begin position="203"/>
        <end position="383"/>
    </location>
</feature>
<dbReference type="PROSITE" id="PS51898">
    <property type="entry name" value="TYR_RECOMBINASE"/>
    <property type="match status" value="1"/>
</dbReference>
<dbReference type="GO" id="GO:0006310">
    <property type="term" value="P:DNA recombination"/>
    <property type="evidence" value="ECO:0007669"/>
    <property type="project" value="UniProtKB-KW"/>
</dbReference>
<dbReference type="GO" id="GO:0015074">
    <property type="term" value="P:DNA integration"/>
    <property type="evidence" value="ECO:0007669"/>
    <property type="project" value="UniProtKB-KW"/>
</dbReference>
<dbReference type="InterPro" id="IPR053876">
    <property type="entry name" value="Phage_int_M"/>
</dbReference>
<comment type="caution">
    <text evidence="6">The sequence shown here is derived from an EMBL/GenBank/DDBJ whole genome shotgun (WGS) entry which is preliminary data.</text>
</comment>
<dbReference type="RefSeq" id="WP_214622548.1">
    <property type="nucleotide sequence ID" value="NZ_JAHGAW010000004.1"/>
</dbReference>
<evidence type="ECO:0000313" key="7">
    <source>
        <dbReference type="Proteomes" id="UP001138757"/>
    </source>
</evidence>